<feature type="domain" description="Galactosyltransferase C-terminal" evidence="2">
    <location>
        <begin position="133"/>
        <end position="181"/>
    </location>
</feature>
<protein>
    <recommendedName>
        <fullName evidence="2">Galactosyltransferase C-terminal domain-containing protein</fullName>
    </recommendedName>
</protein>
<keyword evidence="1" id="KW-0808">Transferase</keyword>
<dbReference type="InterPro" id="IPR029044">
    <property type="entry name" value="Nucleotide-diphossugar_trans"/>
</dbReference>
<dbReference type="Pfam" id="PF02709">
    <property type="entry name" value="Glyco_transf_7C"/>
    <property type="match status" value="1"/>
</dbReference>
<organism evidence="3 4">
    <name type="scientific">Halobacteroides halobius (strain ATCC 35273 / DSM 5150 / MD-1)</name>
    <dbReference type="NCBI Taxonomy" id="748449"/>
    <lineage>
        <taxon>Bacteria</taxon>
        <taxon>Bacillati</taxon>
        <taxon>Bacillota</taxon>
        <taxon>Clostridia</taxon>
        <taxon>Halanaerobiales</taxon>
        <taxon>Halobacteroidaceae</taxon>
        <taxon>Halobacteroides</taxon>
    </lineage>
</organism>
<dbReference type="KEGG" id="hhl:Halha_1277"/>
<dbReference type="Gene3D" id="3.90.550.10">
    <property type="entry name" value="Spore Coat Polysaccharide Biosynthesis Protein SpsA, Chain A"/>
    <property type="match status" value="1"/>
</dbReference>
<dbReference type="OrthoDB" id="9812302at2"/>
<dbReference type="Proteomes" id="UP000010880">
    <property type="component" value="Chromosome"/>
</dbReference>
<dbReference type="InterPro" id="IPR027791">
    <property type="entry name" value="Galactosyl_T_C"/>
</dbReference>
<evidence type="ECO:0000256" key="1">
    <source>
        <dbReference type="ARBA" id="ARBA00022679"/>
    </source>
</evidence>
<gene>
    <name evidence="3" type="ordered locus">Halha_1277</name>
</gene>
<evidence type="ECO:0000259" key="2">
    <source>
        <dbReference type="Pfam" id="PF02709"/>
    </source>
</evidence>
<name>L0KAV7_HALHC</name>
<dbReference type="STRING" id="748449.Halha_1277"/>
<proteinExistence type="predicted"/>
<dbReference type="GO" id="GO:0016740">
    <property type="term" value="F:transferase activity"/>
    <property type="evidence" value="ECO:0007669"/>
    <property type="project" value="UniProtKB-KW"/>
</dbReference>
<dbReference type="RefSeq" id="WP_015326945.1">
    <property type="nucleotide sequence ID" value="NC_019978.1"/>
</dbReference>
<dbReference type="AlphaFoldDB" id="L0KAV7"/>
<dbReference type="eggNOG" id="COG1215">
    <property type="taxonomic scope" value="Bacteria"/>
</dbReference>
<evidence type="ECO:0000313" key="3">
    <source>
        <dbReference type="EMBL" id="AGB41223.1"/>
    </source>
</evidence>
<accession>L0KAV7</accession>
<keyword evidence="4" id="KW-1185">Reference proteome</keyword>
<dbReference type="SUPFAM" id="SSF53448">
    <property type="entry name" value="Nucleotide-diphospho-sugar transferases"/>
    <property type="match status" value="1"/>
</dbReference>
<sequence>MLDNVSVLIPYWPDCEQRARIFKWTSKFYERMMPKAELCIGELNCEKFSRAQAINLAAQKATRDIFLIADIDLIYAPQIIIDSISLLDEYPWVLPFQEIVRFNQDYTEKLLSLNPKWPIVDNYGSHHKHSINGGGLNLIPRQNFETVGGFDERFIEWGGEDDAFTIAMTVLCGQPKRLDHTLYHLWHPRSASTNYKNNIELLNRYCQGGEKINEIIKERKDS</sequence>
<dbReference type="EMBL" id="CP003359">
    <property type="protein sequence ID" value="AGB41223.1"/>
    <property type="molecule type" value="Genomic_DNA"/>
</dbReference>
<dbReference type="HOGENOM" id="CLU_1207837_0_0_9"/>
<reference evidence="4" key="1">
    <citation type="submission" date="2012-02" db="EMBL/GenBank/DDBJ databases">
        <title>The complete genome of Halobacteroides halobius DSM 5150.</title>
        <authorList>
            <person name="Lucas S."/>
            <person name="Copeland A."/>
            <person name="Lapidus A."/>
            <person name="Glavina del Rio T."/>
            <person name="Dalin E."/>
            <person name="Tice H."/>
            <person name="Bruce D."/>
            <person name="Goodwin L."/>
            <person name="Pitluck S."/>
            <person name="Peters L."/>
            <person name="Mikhailova N."/>
            <person name="Gu W."/>
            <person name="Kyrpides N."/>
            <person name="Mavromatis K."/>
            <person name="Ivanova N."/>
            <person name="Brettin T."/>
            <person name="Detter J.C."/>
            <person name="Han C."/>
            <person name="Larimer F."/>
            <person name="Land M."/>
            <person name="Hauser L."/>
            <person name="Markowitz V."/>
            <person name="Cheng J.-F."/>
            <person name="Hugenholtz P."/>
            <person name="Woyke T."/>
            <person name="Wu D."/>
            <person name="Tindall B."/>
            <person name="Pomrenke H."/>
            <person name="Brambilla E."/>
            <person name="Klenk H.-P."/>
            <person name="Eisen J.A."/>
        </authorList>
    </citation>
    <scope>NUCLEOTIDE SEQUENCE [LARGE SCALE GENOMIC DNA]</scope>
    <source>
        <strain evidence="4">ATCC 35273 / DSM 5150 / MD-1</strain>
    </source>
</reference>
<evidence type="ECO:0000313" key="4">
    <source>
        <dbReference type="Proteomes" id="UP000010880"/>
    </source>
</evidence>